<feature type="chain" id="PRO_5036428131" evidence="1">
    <location>
        <begin position="19"/>
        <end position="167"/>
    </location>
</feature>
<keyword evidence="1" id="KW-0732">Signal</keyword>
<proteinExistence type="predicted"/>
<protein>
    <submittedName>
        <fullName evidence="2">(northern house mosquito) hypothetical protein</fullName>
    </submittedName>
</protein>
<dbReference type="EMBL" id="HBUE01322725">
    <property type="protein sequence ID" value="CAG6589029.1"/>
    <property type="molecule type" value="Transcribed_RNA"/>
</dbReference>
<reference evidence="2" key="1">
    <citation type="submission" date="2021-05" db="EMBL/GenBank/DDBJ databases">
        <authorList>
            <person name="Alioto T."/>
            <person name="Alioto T."/>
            <person name="Gomez Garrido J."/>
        </authorList>
    </citation>
    <scope>NUCLEOTIDE SEQUENCE</scope>
</reference>
<dbReference type="EMBL" id="HBUE01216174">
    <property type="protein sequence ID" value="CAG6537026.1"/>
    <property type="molecule type" value="Transcribed_RNA"/>
</dbReference>
<dbReference type="AlphaFoldDB" id="A0A8D8HMD7"/>
<evidence type="ECO:0000313" key="2">
    <source>
        <dbReference type="EMBL" id="CAG6537026.1"/>
    </source>
</evidence>
<feature type="signal peptide" evidence="1">
    <location>
        <begin position="1"/>
        <end position="18"/>
    </location>
</feature>
<name>A0A8D8HMD7_CULPI</name>
<organism evidence="2">
    <name type="scientific">Culex pipiens</name>
    <name type="common">House mosquito</name>
    <dbReference type="NCBI Taxonomy" id="7175"/>
    <lineage>
        <taxon>Eukaryota</taxon>
        <taxon>Metazoa</taxon>
        <taxon>Ecdysozoa</taxon>
        <taxon>Arthropoda</taxon>
        <taxon>Hexapoda</taxon>
        <taxon>Insecta</taxon>
        <taxon>Pterygota</taxon>
        <taxon>Neoptera</taxon>
        <taxon>Endopterygota</taxon>
        <taxon>Diptera</taxon>
        <taxon>Nematocera</taxon>
        <taxon>Culicoidea</taxon>
        <taxon>Culicidae</taxon>
        <taxon>Culicinae</taxon>
        <taxon>Culicini</taxon>
        <taxon>Culex</taxon>
        <taxon>Culex</taxon>
    </lineage>
</organism>
<evidence type="ECO:0000256" key="1">
    <source>
        <dbReference type="SAM" id="SignalP"/>
    </source>
</evidence>
<sequence>MINFRSYCCCCSLPGALAMLVEQLIEIWNGKKTSSTGACAKLGSDAPRLFTITHTAASNVPRRFMTDMPPGDQATKPHKCQIFVPPTDRVHVTASWKSCRRISALNLSRIQRCRKTDSFVSSEVCFLVLSSCGLRVLFSSMVSLTSGSDFDAIVEFASRPAEQTWTV</sequence>
<accession>A0A8D8HMD7</accession>